<dbReference type="AlphaFoldDB" id="A0A348ANX2"/>
<sequence length="164" mass="18895">MFNRLMAHDAAIVARGLLLLLLIIFIGVGVAEHQLAGLTQKSEGSMFFHIGRSKEYRYSVYLFGQGAQLKCLYQVGTISNAGRDLFIKIADKYFVVPTQVEYDMGNFYYWANLWRRQFSDEACKTKQSIQQHMLIVKPIIEKNCDKAVKQAKYYYQKVLDFSGI</sequence>
<evidence type="ECO:0000313" key="2">
    <source>
        <dbReference type="Proteomes" id="UP000276437"/>
    </source>
</evidence>
<organism evidence="1 2">
    <name type="scientific">Methylomusa anaerophila</name>
    <dbReference type="NCBI Taxonomy" id="1930071"/>
    <lineage>
        <taxon>Bacteria</taxon>
        <taxon>Bacillati</taxon>
        <taxon>Bacillota</taxon>
        <taxon>Negativicutes</taxon>
        <taxon>Selenomonadales</taxon>
        <taxon>Sporomusaceae</taxon>
        <taxon>Methylomusa</taxon>
    </lineage>
</organism>
<keyword evidence="2" id="KW-1185">Reference proteome</keyword>
<name>A0A348ANX2_9FIRM</name>
<accession>A0A348ANX2</accession>
<dbReference type="OrthoDB" id="1681756at2"/>
<dbReference type="Proteomes" id="UP000276437">
    <property type="component" value="Chromosome"/>
</dbReference>
<proteinExistence type="predicted"/>
<dbReference type="KEGG" id="mana:MAMMFC1_03471"/>
<protein>
    <submittedName>
        <fullName evidence="1">Uncharacterized protein</fullName>
    </submittedName>
</protein>
<gene>
    <name evidence="1" type="ORF">MAMMFC1_03471</name>
</gene>
<dbReference type="EMBL" id="AP018449">
    <property type="protein sequence ID" value="BBB92770.1"/>
    <property type="molecule type" value="Genomic_DNA"/>
</dbReference>
<reference evidence="1 2" key="1">
    <citation type="journal article" date="2018" name="Int. J. Syst. Evol. Microbiol.">
        <title>Methylomusa anaerophila gen. nov., sp. nov., an anaerobic methanol-utilizing bacterium isolated from a microbial fuel cell.</title>
        <authorList>
            <person name="Amano N."/>
            <person name="Yamamuro A."/>
            <person name="Miyahara M."/>
            <person name="Kouzuma A."/>
            <person name="Abe T."/>
            <person name="Watanabe K."/>
        </authorList>
    </citation>
    <scope>NUCLEOTIDE SEQUENCE [LARGE SCALE GENOMIC DNA]</scope>
    <source>
        <strain evidence="1 2">MMFC1</strain>
    </source>
</reference>
<dbReference type="RefSeq" id="WP_126309693.1">
    <property type="nucleotide sequence ID" value="NZ_AP018449.1"/>
</dbReference>
<evidence type="ECO:0000313" key="1">
    <source>
        <dbReference type="EMBL" id="BBB92770.1"/>
    </source>
</evidence>